<dbReference type="Proteomes" id="UP000242258">
    <property type="component" value="Unassembled WGS sequence"/>
</dbReference>
<comment type="caution">
    <text evidence="1">The sequence shown here is derived from an EMBL/GenBank/DDBJ whole genome shotgun (WGS) entry which is preliminary data.</text>
</comment>
<dbReference type="OrthoDB" id="5770315at2"/>
<dbReference type="EMBL" id="MKEK01000001">
    <property type="protein sequence ID" value="OEY70216.1"/>
    <property type="molecule type" value="Genomic_DNA"/>
</dbReference>
<dbReference type="AlphaFoldDB" id="A0A1E7Q7T6"/>
<name>A0A1E7Q7T6_9GAMM</name>
<organism evidence="1 2">
    <name type="scientific">Rheinheimera salexigens</name>
    <dbReference type="NCBI Taxonomy" id="1628148"/>
    <lineage>
        <taxon>Bacteria</taxon>
        <taxon>Pseudomonadati</taxon>
        <taxon>Pseudomonadota</taxon>
        <taxon>Gammaproteobacteria</taxon>
        <taxon>Chromatiales</taxon>
        <taxon>Chromatiaceae</taxon>
        <taxon>Rheinheimera</taxon>
    </lineage>
</organism>
<evidence type="ECO:0000313" key="2">
    <source>
        <dbReference type="Proteomes" id="UP000242258"/>
    </source>
</evidence>
<dbReference type="STRING" id="1628148.BI198_12065"/>
<gene>
    <name evidence="1" type="ORF">BI198_12065</name>
</gene>
<keyword evidence="2" id="KW-1185">Reference proteome</keyword>
<protein>
    <submittedName>
        <fullName evidence="1">Uncharacterized protein</fullName>
    </submittedName>
</protein>
<evidence type="ECO:0000313" key="1">
    <source>
        <dbReference type="EMBL" id="OEY70216.1"/>
    </source>
</evidence>
<proteinExistence type="predicted"/>
<sequence length="99" mass="10657">MNIDKSKKRIAKKIKMGFQGYPELSIAYSGSHADLAQQVTIAFVEEQGAEPMLQSFTSTADAREDEIIQSTIVKVMERSGAKTVVLVPGVLVSGVEGIS</sequence>
<reference evidence="2" key="1">
    <citation type="submission" date="2016-09" db="EMBL/GenBank/DDBJ databases">
        <authorList>
            <person name="Wan X."/>
            <person name="Hou S."/>
        </authorList>
    </citation>
    <scope>NUCLEOTIDE SEQUENCE [LARGE SCALE GENOMIC DNA]</scope>
    <source>
        <strain evidence="2">KH87</strain>
    </source>
</reference>
<accession>A0A1E7Q7T6</accession>
<dbReference type="RefSeq" id="WP_070049770.1">
    <property type="nucleotide sequence ID" value="NZ_CBCSDO010000008.1"/>
</dbReference>